<evidence type="ECO:0000256" key="3">
    <source>
        <dbReference type="RuleBase" id="RU000524"/>
    </source>
</evidence>
<dbReference type="NCBIfam" id="TIGR00621">
    <property type="entry name" value="ssb"/>
    <property type="match status" value="1"/>
</dbReference>
<dbReference type="InterPro" id="IPR012340">
    <property type="entry name" value="NA-bd_OB-fold"/>
</dbReference>
<dbReference type="PROSITE" id="PS50935">
    <property type="entry name" value="SSB"/>
    <property type="match status" value="1"/>
</dbReference>
<accession>A0A9D2LJI6</accession>
<dbReference type="PANTHER" id="PTHR10302">
    <property type="entry name" value="SINGLE-STRANDED DNA-BINDING PROTEIN"/>
    <property type="match status" value="1"/>
</dbReference>
<comment type="caution">
    <text evidence="2">Lacks conserved residue(s) required for the propagation of feature annotation.</text>
</comment>
<sequence>MLNKIIIMGRLTRDPELRRTGNGTAVTSFSLAVDRDFKSQSGEKETDFIDVVAWRSTAEFVSKYFTKGRMAVVEGRLQIRDWTDKDGGKRRSAEVVADNVYFGDSKRDGAGDFGGAPASYSAPMGGRSAAPMGGQSDFAEIGEEDGELPF</sequence>
<keyword evidence="1 2" id="KW-0238">DNA-binding</keyword>
<evidence type="ECO:0000313" key="5">
    <source>
        <dbReference type="EMBL" id="HJB13285.1"/>
    </source>
</evidence>
<gene>
    <name evidence="5" type="primary">ssb</name>
    <name evidence="5" type="ORF">H9787_06195</name>
</gene>
<reference evidence="5" key="2">
    <citation type="submission" date="2021-04" db="EMBL/GenBank/DDBJ databases">
        <authorList>
            <person name="Gilroy R."/>
        </authorList>
    </citation>
    <scope>NUCLEOTIDE SEQUENCE</scope>
    <source>
        <strain evidence="5">ChiBcec18-1249</strain>
    </source>
</reference>
<dbReference type="CDD" id="cd04496">
    <property type="entry name" value="SSB_OBF"/>
    <property type="match status" value="1"/>
</dbReference>
<feature type="region of interest" description="Disordered" evidence="4">
    <location>
        <begin position="104"/>
        <end position="150"/>
    </location>
</feature>
<reference evidence="5" key="1">
    <citation type="journal article" date="2021" name="PeerJ">
        <title>Extensive microbial diversity within the chicken gut microbiome revealed by metagenomics and culture.</title>
        <authorList>
            <person name="Gilroy R."/>
            <person name="Ravi A."/>
            <person name="Getino M."/>
            <person name="Pursley I."/>
            <person name="Horton D.L."/>
            <person name="Alikhan N.F."/>
            <person name="Baker D."/>
            <person name="Gharbi K."/>
            <person name="Hall N."/>
            <person name="Watson M."/>
            <person name="Adriaenssens E.M."/>
            <person name="Foster-Nyarko E."/>
            <person name="Jarju S."/>
            <person name="Secka A."/>
            <person name="Antonio M."/>
            <person name="Oren A."/>
            <person name="Chaudhuri R.R."/>
            <person name="La Ragione R."/>
            <person name="Hildebrand F."/>
            <person name="Pallen M.J."/>
        </authorList>
    </citation>
    <scope>NUCLEOTIDE SEQUENCE</scope>
    <source>
        <strain evidence="5">ChiBcec18-1249</strain>
    </source>
</reference>
<dbReference type="Pfam" id="PF00436">
    <property type="entry name" value="SSB"/>
    <property type="match status" value="1"/>
</dbReference>
<evidence type="ECO:0000313" key="6">
    <source>
        <dbReference type="Proteomes" id="UP000823824"/>
    </source>
</evidence>
<dbReference type="SUPFAM" id="SSF50249">
    <property type="entry name" value="Nucleic acid-binding proteins"/>
    <property type="match status" value="1"/>
</dbReference>
<evidence type="ECO:0000256" key="1">
    <source>
        <dbReference type="ARBA" id="ARBA00023125"/>
    </source>
</evidence>
<feature type="compositionally biased region" description="Acidic residues" evidence="4">
    <location>
        <begin position="140"/>
        <end position="150"/>
    </location>
</feature>
<name>A0A9D2LJI6_9FIRM</name>
<dbReference type="HAMAP" id="MF_00984">
    <property type="entry name" value="SSB"/>
    <property type="match status" value="1"/>
</dbReference>
<evidence type="ECO:0000256" key="2">
    <source>
        <dbReference type="HAMAP-Rule" id="MF_00984"/>
    </source>
</evidence>
<dbReference type="EMBL" id="DWZJ01000051">
    <property type="protein sequence ID" value="HJB13285.1"/>
    <property type="molecule type" value="Genomic_DNA"/>
</dbReference>
<evidence type="ECO:0000256" key="4">
    <source>
        <dbReference type="SAM" id="MobiDB-lite"/>
    </source>
</evidence>
<dbReference type="InterPro" id="IPR011344">
    <property type="entry name" value="ssDNA-bd"/>
</dbReference>
<protein>
    <recommendedName>
        <fullName evidence="2 3">Single-stranded DNA-binding protein</fullName>
        <shortName evidence="2">SSB</shortName>
    </recommendedName>
</protein>
<dbReference type="Proteomes" id="UP000823824">
    <property type="component" value="Unassembled WGS sequence"/>
</dbReference>
<dbReference type="GO" id="GO:0003697">
    <property type="term" value="F:single-stranded DNA binding"/>
    <property type="evidence" value="ECO:0007669"/>
    <property type="project" value="UniProtKB-UniRule"/>
</dbReference>
<dbReference type="PANTHER" id="PTHR10302:SF27">
    <property type="entry name" value="SINGLE-STRANDED DNA-BINDING PROTEIN"/>
    <property type="match status" value="1"/>
</dbReference>
<dbReference type="Gene3D" id="2.40.50.140">
    <property type="entry name" value="Nucleic acid-binding proteins"/>
    <property type="match status" value="1"/>
</dbReference>
<dbReference type="InterPro" id="IPR000424">
    <property type="entry name" value="Primosome_PriB/ssb"/>
</dbReference>
<comment type="subunit">
    <text evidence="2">Homotetramer.</text>
</comment>
<comment type="caution">
    <text evidence="5">The sequence shown here is derived from an EMBL/GenBank/DDBJ whole genome shotgun (WGS) entry which is preliminary data.</text>
</comment>
<dbReference type="AlphaFoldDB" id="A0A9D2LJI6"/>
<dbReference type="GO" id="GO:0006260">
    <property type="term" value="P:DNA replication"/>
    <property type="evidence" value="ECO:0007669"/>
    <property type="project" value="InterPro"/>
</dbReference>
<proteinExistence type="inferred from homology"/>
<dbReference type="GO" id="GO:0009295">
    <property type="term" value="C:nucleoid"/>
    <property type="evidence" value="ECO:0007669"/>
    <property type="project" value="TreeGrafter"/>
</dbReference>
<organism evidence="5 6">
    <name type="scientific">Candidatus Oscillibacter excrementigallinarum</name>
    <dbReference type="NCBI Taxonomy" id="2838716"/>
    <lineage>
        <taxon>Bacteria</taxon>
        <taxon>Bacillati</taxon>
        <taxon>Bacillota</taxon>
        <taxon>Clostridia</taxon>
        <taxon>Eubacteriales</taxon>
        <taxon>Oscillospiraceae</taxon>
        <taxon>Oscillibacter</taxon>
    </lineage>
</organism>